<name>A0A1Q4P603_SERMA</name>
<accession>A0A1Q4P603</accession>
<dbReference type="AlphaFoldDB" id="A0A1Q4P603"/>
<dbReference type="RefSeq" id="WP_073528631.1">
    <property type="nucleotide sequence ID" value="NZ_MJAO01000001.1"/>
</dbReference>
<protein>
    <submittedName>
        <fullName evidence="1">Uncharacterized protein</fullName>
    </submittedName>
</protein>
<dbReference type="EMBL" id="MJAO01000001">
    <property type="protein sequence ID" value="OKB68542.1"/>
    <property type="molecule type" value="Genomic_DNA"/>
</dbReference>
<sequence>MAGEWGLLYEFENDIDKLLDKMKEDMDESSREGRKVIASIADERGELAKGVIFYSKPDSQLKRLNNTTWVVSTVETKAGGSNQYEYKEKLFIPIQDMLNGLPSESAFAAKIFLTDCADGTATASLYYPTKWAEGKDEPAGPWEYTYYFNNRLSSVLSDLANRLNTNVPDFSLAAVADEDGHDAKNVVFRKRGLSTSKLYRGQEWKYRVYRTRADGNDEKAYSAELFDKIVSDLRLILTDDQARAAQIFFTDRTRGNATISIFYPERVIISE</sequence>
<dbReference type="Proteomes" id="UP000185770">
    <property type="component" value="Unassembled WGS sequence"/>
</dbReference>
<proteinExistence type="predicted"/>
<gene>
    <name evidence="1" type="ORF">BHU62_00405</name>
</gene>
<comment type="caution">
    <text evidence="1">The sequence shown here is derived from an EMBL/GenBank/DDBJ whole genome shotgun (WGS) entry which is preliminary data.</text>
</comment>
<evidence type="ECO:0000313" key="1">
    <source>
        <dbReference type="EMBL" id="OKB68542.1"/>
    </source>
</evidence>
<organism evidence="1 2">
    <name type="scientific">Serratia marcescens</name>
    <dbReference type="NCBI Taxonomy" id="615"/>
    <lineage>
        <taxon>Bacteria</taxon>
        <taxon>Pseudomonadati</taxon>
        <taxon>Pseudomonadota</taxon>
        <taxon>Gammaproteobacteria</taxon>
        <taxon>Enterobacterales</taxon>
        <taxon>Yersiniaceae</taxon>
        <taxon>Serratia</taxon>
    </lineage>
</organism>
<evidence type="ECO:0000313" key="2">
    <source>
        <dbReference type="Proteomes" id="UP000185770"/>
    </source>
</evidence>
<reference evidence="1 2" key="1">
    <citation type="submission" date="2016-09" db="EMBL/GenBank/DDBJ databases">
        <title>Serratia marcescens MSU-97 and epiphytic antimycotic-producing bacteria.</title>
        <authorList>
            <person name="Matilla M.A."/>
        </authorList>
    </citation>
    <scope>NUCLEOTIDE SEQUENCE [LARGE SCALE GENOMIC DNA]</scope>
    <source>
        <strain evidence="1 2">MSU-97</strain>
    </source>
</reference>